<keyword evidence="6" id="KW-0256">Endoplasmic reticulum</keyword>
<evidence type="ECO:0000256" key="10">
    <source>
        <dbReference type="ARBA" id="ARBA00023315"/>
    </source>
</evidence>
<name>A0A9Q1K8I3_9CARY</name>
<evidence type="ECO:0000256" key="2">
    <source>
        <dbReference type="ARBA" id="ARBA00005420"/>
    </source>
</evidence>
<dbReference type="OrthoDB" id="264532at2759"/>
<protein>
    <submittedName>
        <fullName evidence="11">Uncharacterized protein</fullName>
    </submittedName>
</protein>
<organism evidence="11 12">
    <name type="scientific">Carnegiea gigantea</name>
    <dbReference type="NCBI Taxonomy" id="171969"/>
    <lineage>
        <taxon>Eukaryota</taxon>
        <taxon>Viridiplantae</taxon>
        <taxon>Streptophyta</taxon>
        <taxon>Embryophyta</taxon>
        <taxon>Tracheophyta</taxon>
        <taxon>Spermatophyta</taxon>
        <taxon>Magnoliopsida</taxon>
        <taxon>eudicotyledons</taxon>
        <taxon>Gunneridae</taxon>
        <taxon>Pentapetalae</taxon>
        <taxon>Caryophyllales</taxon>
        <taxon>Cactineae</taxon>
        <taxon>Cactaceae</taxon>
        <taxon>Cactoideae</taxon>
        <taxon>Echinocereeae</taxon>
        <taxon>Carnegiea</taxon>
    </lineage>
</organism>
<dbReference type="InterPro" id="IPR007130">
    <property type="entry name" value="DAGAT"/>
</dbReference>
<keyword evidence="7" id="KW-1133">Transmembrane helix</keyword>
<evidence type="ECO:0000256" key="5">
    <source>
        <dbReference type="ARBA" id="ARBA00022692"/>
    </source>
</evidence>
<comment type="subcellular location">
    <subcellularLocation>
        <location evidence="1">Endoplasmic reticulum membrane</location>
        <topology evidence="1">Multi-pass membrane protein</topology>
    </subcellularLocation>
</comment>
<keyword evidence="12" id="KW-1185">Reference proteome</keyword>
<dbReference type="GO" id="GO:0019432">
    <property type="term" value="P:triglyceride biosynthetic process"/>
    <property type="evidence" value="ECO:0007669"/>
    <property type="project" value="UniProtKB-ARBA"/>
</dbReference>
<evidence type="ECO:0000256" key="3">
    <source>
        <dbReference type="ARBA" id="ARBA00022516"/>
    </source>
</evidence>
<sequence>MMTMSAFPVFGYEPHSVLPVGVVALADLTGFLPFSKIKSLQALLCIVVPGGVQETFHIEHGSEVVYLKNRKAFVRLANEKGCPRVPVFSFGQVLQVEEAQWKIVSEVLKSHKVHPNCFLGSFWHPLASDKTVLLRFRMFEHLCEFTARIPLPHQVPMHVVIDGPIEVKKNPEPTWKR</sequence>
<evidence type="ECO:0000256" key="1">
    <source>
        <dbReference type="ARBA" id="ARBA00004477"/>
    </source>
</evidence>
<reference evidence="11" key="1">
    <citation type="submission" date="2022-04" db="EMBL/GenBank/DDBJ databases">
        <title>Carnegiea gigantea Genome sequencing and assembly v2.</title>
        <authorList>
            <person name="Copetti D."/>
            <person name="Sanderson M.J."/>
            <person name="Burquez A."/>
            <person name="Wojciechowski M.F."/>
        </authorList>
    </citation>
    <scope>NUCLEOTIDE SEQUENCE</scope>
    <source>
        <strain evidence="11">SGP5-SGP5p</strain>
        <tissue evidence="11">Aerial part</tissue>
    </source>
</reference>
<proteinExistence type="inferred from homology"/>
<dbReference type="PANTHER" id="PTHR12317:SF63">
    <property type="entry name" value="DIACYLGLYCEROL O-ACYLTRANSFERASE 2"/>
    <property type="match status" value="1"/>
</dbReference>
<dbReference type="GO" id="GO:0005789">
    <property type="term" value="C:endoplasmic reticulum membrane"/>
    <property type="evidence" value="ECO:0007669"/>
    <property type="project" value="UniProtKB-SubCell"/>
</dbReference>
<evidence type="ECO:0000313" key="12">
    <source>
        <dbReference type="Proteomes" id="UP001153076"/>
    </source>
</evidence>
<dbReference type="Pfam" id="PF03982">
    <property type="entry name" value="DAGAT"/>
    <property type="match status" value="1"/>
</dbReference>
<comment type="caution">
    <text evidence="11">The sequence shown here is derived from an EMBL/GenBank/DDBJ whole genome shotgun (WGS) entry which is preliminary data.</text>
</comment>
<keyword evidence="4" id="KW-0808">Transferase</keyword>
<dbReference type="GO" id="GO:0004144">
    <property type="term" value="F:diacylglycerol O-acyltransferase activity"/>
    <property type="evidence" value="ECO:0007669"/>
    <property type="project" value="UniProtKB-ARBA"/>
</dbReference>
<evidence type="ECO:0000256" key="9">
    <source>
        <dbReference type="ARBA" id="ARBA00023136"/>
    </source>
</evidence>
<dbReference type="AlphaFoldDB" id="A0A9Q1K8I3"/>
<comment type="similarity">
    <text evidence="2">Belongs to the diacylglycerol acyltransferase family.</text>
</comment>
<accession>A0A9Q1K8I3</accession>
<evidence type="ECO:0000256" key="8">
    <source>
        <dbReference type="ARBA" id="ARBA00023098"/>
    </source>
</evidence>
<evidence type="ECO:0000256" key="6">
    <source>
        <dbReference type="ARBA" id="ARBA00022824"/>
    </source>
</evidence>
<evidence type="ECO:0000313" key="11">
    <source>
        <dbReference type="EMBL" id="KAJ8438384.1"/>
    </source>
</evidence>
<keyword evidence="3" id="KW-0444">Lipid biosynthesis</keyword>
<keyword evidence="8" id="KW-0443">Lipid metabolism</keyword>
<gene>
    <name evidence="11" type="ORF">Cgig2_006302</name>
</gene>
<keyword evidence="10" id="KW-0012">Acyltransferase</keyword>
<dbReference type="EMBL" id="JAKOGI010000255">
    <property type="protein sequence ID" value="KAJ8438384.1"/>
    <property type="molecule type" value="Genomic_DNA"/>
</dbReference>
<dbReference type="Proteomes" id="UP001153076">
    <property type="component" value="Unassembled WGS sequence"/>
</dbReference>
<evidence type="ECO:0000256" key="4">
    <source>
        <dbReference type="ARBA" id="ARBA00022679"/>
    </source>
</evidence>
<keyword evidence="5" id="KW-0812">Transmembrane</keyword>
<keyword evidence="9" id="KW-0472">Membrane</keyword>
<evidence type="ECO:0000256" key="7">
    <source>
        <dbReference type="ARBA" id="ARBA00022989"/>
    </source>
</evidence>
<dbReference type="PANTHER" id="PTHR12317">
    <property type="entry name" value="DIACYLGLYCEROL O-ACYLTRANSFERASE"/>
    <property type="match status" value="1"/>
</dbReference>